<proteinExistence type="predicted"/>
<reference evidence="2" key="1">
    <citation type="journal article" date="2023" name="Plant J.">
        <title>Genome sequences and population genomics provide insights into the demographic history, inbreeding, and mutation load of two 'living fossil' tree species of Dipteronia.</title>
        <authorList>
            <person name="Feng Y."/>
            <person name="Comes H.P."/>
            <person name="Chen J."/>
            <person name="Zhu S."/>
            <person name="Lu R."/>
            <person name="Zhang X."/>
            <person name="Li P."/>
            <person name="Qiu J."/>
            <person name="Olsen K.M."/>
            <person name="Qiu Y."/>
        </authorList>
    </citation>
    <scope>NUCLEOTIDE SEQUENCE</scope>
    <source>
        <strain evidence="2">NBL</strain>
    </source>
</reference>
<comment type="caution">
    <text evidence="2">The sequence shown here is derived from an EMBL/GenBank/DDBJ whole genome shotgun (WGS) entry which is preliminary data.</text>
</comment>
<evidence type="ECO:0000256" key="1">
    <source>
        <dbReference type="SAM" id="MobiDB-lite"/>
    </source>
</evidence>
<sequence>MFALLKPTFSLPLRPPPLARVLPSKAERSPTDAFLHPTASADRLAPFIFGARALDQQSAQQISLNSNITAEEIGADVTRACLNFFRSGFIVNLVHLCCESDSLRSGGLWSSDKAFSSLPRAPSPPSLVCRFPPNPTEGIVERFPPNPLGGNVSAVGTFSASSFRRFVLKQKPERRSGEQLGIEEITKGTVNSMYGRYPLSKDLCVKYTYTFLSGFGLREAERTAEAPIMNLDTEEESLENVRSSKKGAPSAWSNSSDATLPARTFWIVIFLAGSVRRDKRKMLSISQKLIPTPMLPRSAYRGIEREDRGPEQVGLGYRAVSAVGGGDRGRARTDWNCVELGFQTLHKFSVDKRPKAAAAKDDDDDDVGSMVDLQFGP</sequence>
<accession>A0AAE0A2U7</accession>
<protein>
    <submittedName>
        <fullName evidence="2">Uncharacterized protein</fullName>
    </submittedName>
</protein>
<dbReference type="PANTHER" id="PTHR48185">
    <property type="entry name" value="BNACNNG12700D PROTEIN"/>
    <property type="match status" value="1"/>
</dbReference>
<organism evidence="2 3">
    <name type="scientific">Dipteronia sinensis</name>
    <dbReference type="NCBI Taxonomy" id="43782"/>
    <lineage>
        <taxon>Eukaryota</taxon>
        <taxon>Viridiplantae</taxon>
        <taxon>Streptophyta</taxon>
        <taxon>Embryophyta</taxon>
        <taxon>Tracheophyta</taxon>
        <taxon>Spermatophyta</taxon>
        <taxon>Magnoliopsida</taxon>
        <taxon>eudicotyledons</taxon>
        <taxon>Gunneridae</taxon>
        <taxon>Pentapetalae</taxon>
        <taxon>rosids</taxon>
        <taxon>malvids</taxon>
        <taxon>Sapindales</taxon>
        <taxon>Sapindaceae</taxon>
        <taxon>Hippocastanoideae</taxon>
        <taxon>Acereae</taxon>
        <taxon>Dipteronia</taxon>
    </lineage>
</organism>
<evidence type="ECO:0000313" key="2">
    <source>
        <dbReference type="EMBL" id="KAK3199262.1"/>
    </source>
</evidence>
<dbReference type="PANTHER" id="PTHR48185:SF1">
    <property type="entry name" value="NADH:QUINONE OXIDOREDUCTASE_MRP ANTIPORTER MEMBRANE SUBUNIT DOMAIN-CONTAINING PROTEIN"/>
    <property type="match status" value="1"/>
</dbReference>
<name>A0AAE0A2U7_9ROSI</name>
<feature type="region of interest" description="Disordered" evidence="1">
    <location>
        <begin position="353"/>
        <end position="377"/>
    </location>
</feature>
<dbReference type="EMBL" id="JANJYJ010000007">
    <property type="protein sequence ID" value="KAK3199262.1"/>
    <property type="molecule type" value="Genomic_DNA"/>
</dbReference>
<gene>
    <name evidence="2" type="ORF">Dsin_022677</name>
</gene>
<dbReference type="AlphaFoldDB" id="A0AAE0A2U7"/>
<evidence type="ECO:0000313" key="3">
    <source>
        <dbReference type="Proteomes" id="UP001281410"/>
    </source>
</evidence>
<keyword evidence="3" id="KW-1185">Reference proteome</keyword>
<dbReference type="Proteomes" id="UP001281410">
    <property type="component" value="Unassembled WGS sequence"/>
</dbReference>